<dbReference type="AlphaFoldDB" id="A0A3B5KIH2"/>
<reference evidence="1" key="3">
    <citation type="submission" date="2025-09" db="UniProtKB">
        <authorList>
            <consortium name="Ensembl"/>
        </authorList>
    </citation>
    <scope>IDENTIFICATION</scope>
</reference>
<dbReference type="PANTHER" id="PTHR47503:SF1">
    <property type="entry name" value="PURKINJE CELL PROTEIN 2 HOMOLOG"/>
    <property type="match status" value="1"/>
</dbReference>
<dbReference type="Ensembl" id="ENSTRUT00000056642.2">
    <property type="protein sequence ID" value="ENSTRUP00000053182.2"/>
    <property type="gene ID" value="ENSTRUG00000023567.2"/>
</dbReference>
<dbReference type="InterPro" id="IPR003109">
    <property type="entry name" value="GoLoco_motif"/>
</dbReference>
<name>A0A3B5KIH2_TAKRU</name>
<organism evidence="1 2">
    <name type="scientific">Takifugu rubripes</name>
    <name type="common">Japanese pufferfish</name>
    <name type="synonym">Fugu rubripes</name>
    <dbReference type="NCBI Taxonomy" id="31033"/>
    <lineage>
        <taxon>Eukaryota</taxon>
        <taxon>Metazoa</taxon>
        <taxon>Chordata</taxon>
        <taxon>Craniata</taxon>
        <taxon>Vertebrata</taxon>
        <taxon>Euteleostomi</taxon>
        <taxon>Actinopterygii</taxon>
        <taxon>Neopterygii</taxon>
        <taxon>Teleostei</taxon>
        <taxon>Neoteleostei</taxon>
        <taxon>Acanthomorphata</taxon>
        <taxon>Eupercaria</taxon>
        <taxon>Tetraodontiformes</taxon>
        <taxon>Tetradontoidea</taxon>
        <taxon>Tetraodontidae</taxon>
        <taxon>Takifugu</taxon>
    </lineage>
</organism>
<dbReference type="OMA" id="NSEYNFK"/>
<proteinExistence type="predicted"/>
<keyword evidence="2" id="KW-1185">Reference proteome</keyword>
<dbReference type="GeneTree" id="ENSGT01030000234854"/>
<dbReference type="InterPro" id="IPR042168">
    <property type="entry name" value="Pcp2"/>
</dbReference>
<dbReference type="Gene3D" id="1.25.40.10">
    <property type="entry name" value="Tetratricopeptide repeat domain"/>
    <property type="match status" value="1"/>
</dbReference>
<reference evidence="1 2" key="1">
    <citation type="journal article" date="2011" name="Genome Biol. Evol.">
        <title>Integration of the genetic map and genome assembly of fugu facilitates insights into distinct features of genome evolution in teleosts and mammals.</title>
        <authorList>
            <person name="Kai W."/>
            <person name="Kikuchi K."/>
            <person name="Tohari S."/>
            <person name="Chew A.K."/>
            <person name="Tay A."/>
            <person name="Fujiwara A."/>
            <person name="Hosoya S."/>
            <person name="Suetake H."/>
            <person name="Naruse K."/>
            <person name="Brenner S."/>
            <person name="Suzuki Y."/>
            <person name="Venkatesh B."/>
        </authorList>
    </citation>
    <scope>NUCLEOTIDE SEQUENCE [LARGE SCALE GENOMIC DNA]</scope>
</reference>
<dbReference type="PROSITE" id="PS50877">
    <property type="entry name" value="GOLOCO"/>
    <property type="match status" value="1"/>
</dbReference>
<dbReference type="Proteomes" id="UP000005226">
    <property type="component" value="Chromosome 5"/>
</dbReference>
<accession>A0A3B5KIH2</accession>
<dbReference type="PANTHER" id="PTHR47503">
    <property type="entry name" value="PURKINJE CELL PROTEIN 2"/>
    <property type="match status" value="1"/>
</dbReference>
<protein>
    <submittedName>
        <fullName evidence="1">Uncharacterized protein</fullName>
    </submittedName>
</protein>
<dbReference type="InterPro" id="IPR011990">
    <property type="entry name" value="TPR-like_helical_dom_sf"/>
</dbReference>
<sequence>TVMASELEAKGSDSVVVNSEMFFSLISQRGRMDEQRCSLNVTPMSSPINKPNQKDLLQVLVNSQSRRLDDQRVTLPSLPGIGNRIHNPTNNKVNCQDMESDHLTIPWPSLL</sequence>
<evidence type="ECO:0000313" key="2">
    <source>
        <dbReference type="Proteomes" id="UP000005226"/>
    </source>
</evidence>
<dbReference type="GO" id="GO:0005085">
    <property type="term" value="F:guanyl-nucleotide exchange factor activity"/>
    <property type="evidence" value="ECO:0007669"/>
    <property type="project" value="InterPro"/>
</dbReference>
<evidence type="ECO:0000313" key="1">
    <source>
        <dbReference type="Ensembl" id="ENSTRUP00000053182.2"/>
    </source>
</evidence>
<reference evidence="1" key="2">
    <citation type="submission" date="2025-08" db="UniProtKB">
        <authorList>
            <consortium name="Ensembl"/>
        </authorList>
    </citation>
    <scope>IDENTIFICATION</scope>
</reference>
<dbReference type="InParanoid" id="A0A3B5KIH2"/>
<dbReference type="SMART" id="SM00390">
    <property type="entry name" value="GoLoco"/>
    <property type="match status" value="2"/>
</dbReference>